<organism evidence="10 11">
    <name type="scientific">Staphylotrichum longicolle</name>
    <dbReference type="NCBI Taxonomy" id="669026"/>
    <lineage>
        <taxon>Eukaryota</taxon>
        <taxon>Fungi</taxon>
        <taxon>Dikarya</taxon>
        <taxon>Ascomycota</taxon>
        <taxon>Pezizomycotina</taxon>
        <taxon>Sordariomycetes</taxon>
        <taxon>Sordariomycetidae</taxon>
        <taxon>Sordariales</taxon>
        <taxon>Chaetomiaceae</taxon>
        <taxon>Staphylotrichum</taxon>
    </lineage>
</organism>
<feature type="region of interest" description="Disordered" evidence="6">
    <location>
        <begin position="1"/>
        <end position="93"/>
    </location>
</feature>
<gene>
    <name evidence="10" type="ORF">NEMBOFW57_008878</name>
</gene>
<dbReference type="InterPro" id="IPR036985">
    <property type="entry name" value="Transglutaminase-like_sf"/>
</dbReference>
<dbReference type="InterPro" id="IPR038765">
    <property type="entry name" value="Papain-like_cys_pep_sf"/>
</dbReference>
<evidence type="ECO:0000259" key="7">
    <source>
        <dbReference type="SMART" id="SM01030"/>
    </source>
</evidence>
<dbReference type="Gene3D" id="3.90.260.10">
    <property type="entry name" value="Transglutaminase-like"/>
    <property type="match status" value="1"/>
</dbReference>
<name>A0AAD4EVX9_9PEZI</name>
<feature type="region of interest" description="Disordered" evidence="6">
    <location>
        <begin position="514"/>
        <end position="546"/>
    </location>
</feature>
<feature type="compositionally biased region" description="Basic residues" evidence="6">
    <location>
        <begin position="519"/>
        <end position="529"/>
    </location>
</feature>
<feature type="compositionally biased region" description="Basic and acidic residues" evidence="6">
    <location>
        <begin position="49"/>
        <end position="62"/>
    </location>
</feature>
<feature type="compositionally biased region" description="Low complexity" evidence="6">
    <location>
        <begin position="9"/>
        <end position="26"/>
    </location>
</feature>
<evidence type="ECO:0000256" key="6">
    <source>
        <dbReference type="SAM" id="MobiDB-lite"/>
    </source>
</evidence>
<protein>
    <recommendedName>
        <fullName evidence="12">DNA repair protein rhp41</fullName>
    </recommendedName>
</protein>
<dbReference type="Proteomes" id="UP001197093">
    <property type="component" value="Unassembled WGS sequence"/>
</dbReference>
<feature type="domain" description="Rad4 beta-hairpin" evidence="7">
    <location>
        <begin position="437"/>
        <end position="494"/>
    </location>
</feature>
<evidence type="ECO:0000256" key="2">
    <source>
        <dbReference type="ARBA" id="ARBA00009525"/>
    </source>
</evidence>
<reference evidence="10" key="1">
    <citation type="submission" date="2023-02" db="EMBL/GenBank/DDBJ databases">
        <authorList>
            <person name="Palmer J.M."/>
        </authorList>
    </citation>
    <scope>NUCLEOTIDE SEQUENCE</scope>
    <source>
        <strain evidence="10">FW57</strain>
    </source>
</reference>
<dbReference type="AlphaFoldDB" id="A0AAD4EVX9"/>
<feature type="compositionally biased region" description="Low complexity" evidence="6">
    <location>
        <begin position="36"/>
        <end position="45"/>
    </location>
</feature>
<accession>A0AAD4EVX9</accession>
<dbReference type="SMART" id="SM01032">
    <property type="entry name" value="BHD_3"/>
    <property type="match status" value="1"/>
</dbReference>
<evidence type="ECO:0000313" key="10">
    <source>
        <dbReference type="EMBL" id="KAG7286567.1"/>
    </source>
</evidence>
<dbReference type="PANTHER" id="PTHR12135:SF0">
    <property type="entry name" value="DNA REPAIR PROTEIN COMPLEMENTING XP-C CELLS"/>
    <property type="match status" value="1"/>
</dbReference>
<keyword evidence="3" id="KW-0227">DNA damage</keyword>
<evidence type="ECO:0008006" key="12">
    <source>
        <dbReference type="Google" id="ProtNLM"/>
    </source>
</evidence>
<evidence type="ECO:0000259" key="8">
    <source>
        <dbReference type="SMART" id="SM01031"/>
    </source>
</evidence>
<feature type="compositionally biased region" description="Low complexity" evidence="6">
    <location>
        <begin position="328"/>
        <end position="341"/>
    </location>
</feature>
<comment type="caution">
    <text evidence="10">The sequence shown here is derived from an EMBL/GenBank/DDBJ whole genome shotgun (WGS) entry which is preliminary data.</text>
</comment>
<dbReference type="Pfam" id="PF10404">
    <property type="entry name" value="BHD_2"/>
    <property type="match status" value="1"/>
</dbReference>
<dbReference type="InterPro" id="IPR042488">
    <property type="entry name" value="Rad4_BHD3_sf"/>
</dbReference>
<dbReference type="InterPro" id="IPR004583">
    <property type="entry name" value="DNA_repair_Rad4"/>
</dbReference>
<evidence type="ECO:0000256" key="5">
    <source>
        <dbReference type="ARBA" id="ARBA00023242"/>
    </source>
</evidence>
<dbReference type="Pfam" id="PF03835">
    <property type="entry name" value="Rad4"/>
    <property type="match status" value="1"/>
</dbReference>
<evidence type="ECO:0000256" key="4">
    <source>
        <dbReference type="ARBA" id="ARBA00023204"/>
    </source>
</evidence>
<sequence>MVGRKRNAPTESSSPRTTRSSARVASQNAAPKLSSRRATASRNAAVPDIYREMLVEARDEIPARPAKRRRPGEGRPAPKAQTASAVKPKPRDLGDVIAGISDEEDLQLEDVPLPAPTVQTMERDSDDEDDDDIDFEEVDIQPAIASAAVVGEASKALNLDLSAHLAALIPRRAERRKAIGRDEKQRRVEVHKMHLVCLLAHAELRNRWCNDSKVQDAPRPLLPQKTVAALLPRASLNQFSRSESLKKGLQEAKELFKLKFAITERGLRRALWAEDEEQLKNYELPDDIDSTLEKSDFLDAAKTLQGSRDVGAQKFAANPSFRSTGLKSSTSPTRNTTPSTPRHLHPIQAARPRTPASDAQNTLTYAIAFNPDHTARDVTRRYAKAYTSKTRKARIDNPSLSPPQQRWYRRLLSRYASPFPPTPLDQIELNELAAEEAREPMPRNVADFKDHPVYALERHLRRHEVLVPGAQPSGTVSAGAKAPVERIYRRRDVRVARSREAWYRLGRVVRDGEEPVKSLAKRTARKGGRLRGESESEGEEEGEEDVERVGLFGDAARGLVPLYMMEQTELYVAPPVVGGRVPKNKFGNLDLYVPSMVPKGGVYVAHEKAARAAFVLGVDYAPALTGFEFKGRHGTAVLRGVVVPEEAGEAVWAVIRGLEDMEAEEEQERRSRQALRMWSRFLKGLRIRERIWAGVDEEAEAADEDAEGKGKEKEVVEEEDVNMEDIESEDDVGGGGFFVPDEEDDDGGGGGGFIVE</sequence>
<dbReference type="Pfam" id="PF10403">
    <property type="entry name" value="BHD_1"/>
    <property type="match status" value="1"/>
</dbReference>
<keyword evidence="5" id="KW-0539">Nucleus</keyword>
<dbReference type="EMBL" id="JAHCVI010000004">
    <property type="protein sequence ID" value="KAG7286567.1"/>
    <property type="molecule type" value="Genomic_DNA"/>
</dbReference>
<keyword evidence="11" id="KW-1185">Reference proteome</keyword>
<proteinExistence type="inferred from homology"/>
<evidence type="ECO:0000256" key="3">
    <source>
        <dbReference type="ARBA" id="ARBA00022763"/>
    </source>
</evidence>
<dbReference type="SMART" id="SM01031">
    <property type="entry name" value="BHD_2"/>
    <property type="match status" value="1"/>
</dbReference>
<evidence type="ECO:0000259" key="9">
    <source>
        <dbReference type="SMART" id="SM01032"/>
    </source>
</evidence>
<feature type="domain" description="Rad4 beta-hairpin" evidence="8">
    <location>
        <begin position="496"/>
        <end position="574"/>
    </location>
</feature>
<comment type="subcellular location">
    <subcellularLocation>
        <location evidence="1">Nucleus</location>
    </subcellularLocation>
</comment>
<dbReference type="Gene3D" id="3.30.70.2460">
    <property type="entry name" value="Rad4, beta-hairpin domain BHD3"/>
    <property type="match status" value="1"/>
</dbReference>
<dbReference type="GO" id="GO:0000111">
    <property type="term" value="C:nucleotide-excision repair factor 2 complex"/>
    <property type="evidence" value="ECO:0007669"/>
    <property type="project" value="TreeGrafter"/>
</dbReference>
<keyword evidence="4" id="KW-0234">DNA repair</keyword>
<dbReference type="GO" id="GO:0003684">
    <property type="term" value="F:damaged DNA binding"/>
    <property type="evidence" value="ECO:0007669"/>
    <property type="project" value="InterPro"/>
</dbReference>
<dbReference type="GO" id="GO:0006289">
    <property type="term" value="P:nucleotide-excision repair"/>
    <property type="evidence" value="ECO:0007669"/>
    <property type="project" value="InterPro"/>
</dbReference>
<dbReference type="GO" id="GO:0003697">
    <property type="term" value="F:single-stranded DNA binding"/>
    <property type="evidence" value="ECO:0007669"/>
    <property type="project" value="TreeGrafter"/>
</dbReference>
<dbReference type="InterPro" id="IPR018326">
    <property type="entry name" value="Rad4_beta-hairpin_dom1"/>
</dbReference>
<dbReference type="GO" id="GO:0006298">
    <property type="term" value="P:mismatch repair"/>
    <property type="evidence" value="ECO:0007669"/>
    <property type="project" value="TreeGrafter"/>
</dbReference>
<dbReference type="PANTHER" id="PTHR12135">
    <property type="entry name" value="DNA REPAIR PROTEIN XP-C / RAD4"/>
    <property type="match status" value="1"/>
</dbReference>
<feature type="region of interest" description="Disordered" evidence="6">
    <location>
        <begin position="316"/>
        <end position="345"/>
    </location>
</feature>
<dbReference type="InterPro" id="IPR018328">
    <property type="entry name" value="Rad4_beta-hairpin_dom3"/>
</dbReference>
<dbReference type="SMART" id="SM01030">
    <property type="entry name" value="BHD_1"/>
    <property type="match status" value="1"/>
</dbReference>
<evidence type="ECO:0000256" key="1">
    <source>
        <dbReference type="ARBA" id="ARBA00004123"/>
    </source>
</evidence>
<dbReference type="InterPro" id="IPR018325">
    <property type="entry name" value="Rad4/PNGase_transGLS-fold"/>
</dbReference>
<dbReference type="InterPro" id="IPR018327">
    <property type="entry name" value="BHD_2"/>
</dbReference>
<feature type="compositionally biased region" description="Acidic residues" evidence="6">
    <location>
        <begin position="535"/>
        <end position="546"/>
    </location>
</feature>
<comment type="similarity">
    <text evidence="2">Belongs to the XPC family.</text>
</comment>
<dbReference type="Pfam" id="PF10405">
    <property type="entry name" value="BHD_3"/>
    <property type="match status" value="1"/>
</dbReference>
<dbReference type="GO" id="GO:0071942">
    <property type="term" value="C:XPC complex"/>
    <property type="evidence" value="ECO:0007669"/>
    <property type="project" value="TreeGrafter"/>
</dbReference>
<feature type="domain" description="Rad4 beta-hairpin" evidence="9">
    <location>
        <begin position="581"/>
        <end position="655"/>
    </location>
</feature>
<dbReference type="GO" id="GO:0005737">
    <property type="term" value="C:cytoplasm"/>
    <property type="evidence" value="ECO:0007669"/>
    <property type="project" value="TreeGrafter"/>
</dbReference>
<feature type="region of interest" description="Disordered" evidence="6">
    <location>
        <begin position="699"/>
        <end position="756"/>
    </location>
</feature>
<feature type="compositionally biased region" description="Acidic residues" evidence="6">
    <location>
        <begin position="715"/>
        <end position="732"/>
    </location>
</feature>
<evidence type="ECO:0000313" key="11">
    <source>
        <dbReference type="Proteomes" id="UP001197093"/>
    </source>
</evidence>
<dbReference type="Gene3D" id="2.20.20.110">
    <property type="entry name" value="Rad4, beta-hairpin domain BHD1"/>
    <property type="match status" value="1"/>
</dbReference>
<dbReference type="SUPFAM" id="SSF54001">
    <property type="entry name" value="Cysteine proteinases"/>
    <property type="match status" value="2"/>
</dbReference>